<sequence length="87" mass="9707">MRHATLITNASLWLACMVVAFFIVLFPLGGLLDYLSQASNDFLNKTGLGFADGEADPSFLWVLLALMLITAAILMSVIRWSIRKFKR</sequence>
<feature type="transmembrane region" description="Helical" evidence="1">
    <location>
        <begin position="12"/>
        <end position="32"/>
    </location>
</feature>
<evidence type="ECO:0000313" key="2">
    <source>
        <dbReference type="EMBL" id="VEA74178.1"/>
    </source>
</evidence>
<keyword evidence="1" id="KW-1133">Transmembrane helix</keyword>
<organism evidence="2 3">
    <name type="scientific">Serratia rubidaea</name>
    <name type="common">Serratia marinorubra</name>
    <dbReference type="NCBI Taxonomy" id="61652"/>
    <lineage>
        <taxon>Bacteria</taxon>
        <taxon>Pseudomonadati</taxon>
        <taxon>Pseudomonadota</taxon>
        <taxon>Gammaproteobacteria</taxon>
        <taxon>Enterobacterales</taxon>
        <taxon>Yersiniaceae</taxon>
        <taxon>Serratia</taxon>
    </lineage>
</organism>
<accession>A0A447QVY5</accession>
<dbReference type="AlphaFoldDB" id="A0A447QVY5"/>
<dbReference type="PROSITE" id="PS51257">
    <property type="entry name" value="PROKAR_LIPOPROTEIN"/>
    <property type="match status" value="1"/>
</dbReference>
<protein>
    <submittedName>
        <fullName evidence="2">Uncharacterized protein</fullName>
    </submittedName>
</protein>
<evidence type="ECO:0000313" key="3">
    <source>
        <dbReference type="Proteomes" id="UP000271603"/>
    </source>
</evidence>
<dbReference type="Proteomes" id="UP000271603">
    <property type="component" value="Chromosome"/>
</dbReference>
<gene>
    <name evidence="2" type="ORF">NCTC9419_05830</name>
</gene>
<proteinExistence type="predicted"/>
<keyword evidence="1" id="KW-0472">Membrane</keyword>
<name>A0A447QVY5_SERRU</name>
<reference evidence="2 3" key="1">
    <citation type="submission" date="2018-12" db="EMBL/GenBank/DDBJ databases">
        <authorList>
            <consortium name="Pathogen Informatics"/>
        </authorList>
    </citation>
    <scope>NUCLEOTIDE SEQUENCE [LARGE SCALE GENOMIC DNA]</scope>
    <source>
        <strain evidence="2 3">NCTC9419</strain>
    </source>
</reference>
<feature type="transmembrane region" description="Helical" evidence="1">
    <location>
        <begin position="59"/>
        <end position="82"/>
    </location>
</feature>
<dbReference type="EMBL" id="LR134155">
    <property type="protein sequence ID" value="VEA74178.1"/>
    <property type="molecule type" value="Genomic_DNA"/>
</dbReference>
<evidence type="ECO:0000256" key="1">
    <source>
        <dbReference type="SAM" id="Phobius"/>
    </source>
</evidence>
<keyword evidence="1" id="KW-0812">Transmembrane</keyword>